<dbReference type="InterPro" id="IPR013766">
    <property type="entry name" value="Thioredoxin_domain"/>
</dbReference>
<dbReference type="InterPro" id="IPR000866">
    <property type="entry name" value="AhpC/TSA"/>
</dbReference>
<comment type="caution">
    <text evidence="3">The sequence shown here is derived from an EMBL/GenBank/DDBJ whole genome shotgun (WGS) entry which is preliminary data.</text>
</comment>
<feature type="domain" description="Thioredoxin" evidence="2">
    <location>
        <begin position="62"/>
        <end position="224"/>
    </location>
</feature>
<protein>
    <submittedName>
        <fullName evidence="3">Redoxin domain-containing protein</fullName>
    </submittedName>
</protein>
<organism evidence="3 4">
    <name type="scientific">Rhizobium leguminosarum</name>
    <dbReference type="NCBI Taxonomy" id="384"/>
    <lineage>
        <taxon>Bacteria</taxon>
        <taxon>Pseudomonadati</taxon>
        <taxon>Pseudomonadota</taxon>
        <taxon>Alphaproteobacteria</taxon>
        <taxon>Hyphomicrobiales</taxon>
        <taxon>Rhizobiaceae</taxon>
        <taxon>Rhizobium/Agrobacterium group</taxon>
        <taxon>Rhizobium</taxon>
    </lineage>
</organism>
<reference evidence="3 4" key="1">
    <citation type="submission" date="2019-01" db="EMBL/GenBank/DDBJ databases">
        <title>RHIZO-ID as a novel technology for direct rhizobia identification.</title>
        <authorList>
            <person name="De Meyer S.E."/>
        </authorList>
    </citation>
    <scope>NUCLEOTIDE SEQUENCE [LARGE SCALE GENOMIC DNA]</scope>
    <source>
        <strain evidence="3 4">WSM448</strain>
    </source>
</reference>
<gene>
    <name evidence="3" type="ORF">EHI47_07405</name>
</gene>
<dbReference type="InterPro" id="IPR050553">
    <property type="entry name" value="Thioredoxin_ResA/DsbE_sf"/>
</dbReference>
<dbReference type="PROSITE" id="PS51352">
    <property type="entry name" value="THIOREDOXIN_2"/>
    <property type="match status" value="1"/>
</dbReference>
<evidence type="ECO:0000313" key="3">
    <source>
        <dbReference type="EMBL" id="RWX34216.1"/>
    </source>
</evidence>
<dbReference type="Proteomes" id="UP000283817">
    <property type="component" value="Unassembled WGS sequence"/>
</dbReference>
<evidence type="ECO:0000259" key="2">
    <source>
        <dbReference type="PROSITE" id="PS51352"/>
    </source>
</evidence>
<feature type="compositionally biased region" description="Polar residues" evidence="1">
    <location>
        <begin position="232"/>
        <end position="247"/>
    </location>
</feature>
<dbReference type="GO" id="GO:0016209">
    <property type="term" value="F:antioxidant activity"/>
    <property type="evidence" value="ECO:0007669"/>
    <property type="project" value="InterPro"/>
</dbReference>
<name>A0A444I790_RHILE</name>
<proteinExistence type="predicted"/>
<dbReference type="PANTHER" id="PTHR42852">
    <property type="entry name" value="THIOL:DISULFIDE INTERCHANGE PROTEIN DSBE"/>
    <property type="match status" value="1"/>
</dbReference>
<dbReference type="Pfam" id="PF00578">
    <property type="entry name" value="AhpC-TSA"/>
    <property type="match status" value="1"/>
</dbReference>
<dbReference type="GO" id="GO:0016491">
    <property type="term" value="F:oxidoreductase activity"/>
    <property type="evidence" value="ECO:0007669"/>
    <property type="project" value="InterPro"/>
</dbReference>
<dbReference type="AlphaFoldDB" id="A0A444I790"/>
<evidence type="ECO:0000313" key="4">
    <source>
        <dbReference type="Proteomes" id="UP000283817"/>
    </source>
</evidence>
<feature type="region of interest" description="Disordered" evidence="1">
    <location>
        <begin position="229"/>
        <end position="256"/>
    </location>
</feature>
<dbReference type="Gene3D" id="3.40.30.10">
    <property type="entry name" value="Glutaredoxin"/>
    <property type="match status" value="1"/>
</dbReference>
<sequence length="256" mass="27044">MLAPSGTVNTKGAEMSLKTTTLAGFAVLATAVGVKSILPASFGPIPFYSDISASKQITRSPLQPGNKVSDVSVPGIGSLPALGKLPSFEGATGWLNSQALTPEDLKGKVVLVNFWTFACGDCVGELPKVQSWAQTYKNDGLVVIGVHSPEFAFEKKLSSLKRAVGSYGVDYPVAIDNDFSIWKAFENVYWPEQYVIDANGIVRFHHLGAGDYGATQAVIEALLKSRKDPQSAGASFPSSNAKAQSSEVDGVSQADL</sequence>
<evidence type="ECO:0000256" key="1">
    <source>
        <dbReference type="SAM" id="MobiDB-lite"/>
    </source>
</evidence>
<dbReference type="EMBL" id="SBHX01000017">
    <property type="protein sequence ID" value="RWX34216.1"/>
    <property type="molecule type" value="Genomic_DNA"/>
</dbReference>
<accession>A0A444I790</accession>
<dbReference type="PANTHER" id="PTHR42852:SF13">
    <property type="entry name" value="PROTEIN DIPZ"/>
    <property type="match status" value="1"/>
</dbReference>
<dbReference type="SUPFAM" id="SSF52833">
    <property type="entry name" value="Thioredoxin-like"/>
    <property type="match status" value="1"/>
</dbReference>
<dbReference type="InterPro" id="IPR036249">
    <property type="entry name" value="Thioredoxin-like_sf"/>
</dbReference>